<evidence type="ECO:0000256" key="2">
    <source>
        <dbReference type="ARBA" id="ARBA00022448"/>
    </source>
</evidence>
<keyword evidence="4" id="KW-0547">Nucleotide-binding</keyword>
<dbReference type="GO" id="GO:0016887">
    <property type="term" value="F:ATP hydrolysis activity"/>
    <property type="evidence" value="ECO:0007669"/>
    <property type="project" value="InterPro"/>
</dbReference>
<name>A0A382DX45_9ZZZZ</name>
<proteinExistence type="predicted"/>
<dbReference type="PROSITE" id="PS50893">
    <property type="entry name" value="ABC_TRANSPORTER_2"/>
    <property type="match status" value="1"/>
</dbReference>
<keyword evidence="5" id="KW-0067">ATP-binding</keyword>
<dbReference type="InterPro" id="IPR050388">
    <property type="entry name" value="ABC_Ni/Peptide_Import"/>
</dbReference>
<gene>
    <name evidence="8" type="ORF">METZ01_LOCUS195874</name>
</gene>
<dbReference type="PANTHER" id="PTHR43297:SF2">
    <property type="entry name" value="DIPEPTIDE TRANSPORT ATP-BINDING PROTEIN DPPD"/>
    <property type="match status" value="1"/>
</dbReference>
<dbReference type="CDD" id="cd03257">
    <property type="entry name" value="ABC_NikE_OppD_transporters"/>
    <property type="match status" value="1"/>
</dbReference>
<dbReference type="PANTHER" id="PTHR43297">
    <property type="entry name" value="OLIGOPEPTIDE TRANSPORT ATP-BINDING PROTEIN APPD"/>
    <property type="match status" value="1"/>
</dbReference>
<evidence type="ECO:0000256" key="3">
    <source>
        <dbReference type="ARBA" id="ARBA00022475"/>
    </source>
</evidence>
<dbReference type="Pfam" id="PF00005">
    <property type="entry name" value="ABC_tran"/>
    <property type="match status" value="1"/>
</dbReference>
<keyword evidence="6" id="KW-0472">Membrane</keyword>
<feature type="non-terminal residue" evidence="8">
    <location>
        <position position="1"/>
    </location>
</feature>
<reference evidence="8" key="1">
    <citation type="submission" date="2018-05" db="EMBL/GenBank/DDBJ databases">
        <authorList>
            <person name="Lanie J.A."/>
            <person name="Ng W.-L."/>
            <person name="Kazmierczak K.M."/>
            <person name="Andrzejewski T.M."/>
            <person name="Davidsen T.M."/>
            <person name="Wayne K.J."/>
            <person name="Tettelin H."/>
            <person name="Glass J.I."/>
            <person name="Rusch D."/>
            <person name="Podicherti R."/>
            <person name="Tsui H.-C.T."/>
            <person name="Winkler M.E."/>
        </authorList>
    </citation>
    <scope>NUCLEOTIDE SEQUENCE</scope>
</reference>
<dbReference type="InterPro" id="IPR027417">
    <property type="entry name" value="P-loop_NTPase"/>
</dbReference>
<dbReference type="InterPro" id="IPR003439">
    <property type="entry name" value="ABC_transporter-like_ATP-bd"/>
</dbReference>
<dbReference type="Gene3D" id="3.40.50.300">
    <property type="entry name" value="P-loop containing nucleotide triphosphate hydrolases"/>
    <property type="match status" value="1"/>
</dbReference>
<comment type="subcellular location">
    <subcellularLocation>
        <location evidence="1">Membrane</location>
    </subcellularLocation>
</comment>
<evidence type="ECO:0000256" key="1">
    <source>
        <dbReference type="ARBA" id="ARBA00004370"/>
    </source>
</evidence>
<dbReference type="NCBIfam" id="TIGR01727">
    <property type="entry name" value="oligo_HPY"/>
    <property type="match status" value="1"/>
</dbReference>
<keyword evidence="3" id="KW-1003">Cell membrane</keyword>
<evidence type="ECO:0000256" key="5">
    <source>
        <dbReference type="ARBA" id="ARBA00022840"/>
    </source>
</evidence>
<sequence length="231" mass="26084">IFQEPMTSLNPVMSIGKQMVLSQHHEEISKSEKVKKSLDMLNLVGIPDAKSRFNDLPHELSGGMRQRIMIAMAIQSKPDLLIADEPTTALDVTTEIQIINLLKNLQNKIGCSILFITHNLSLIADFCDYVLIMYAGVVLEKGTMRNIFSNPQHPYTKKLFSCDPSQIEKKITEFPYIKGNLPDLINLKDGCIFSSRCENPSHGCSEGIINNKLIEYEKDHWVDQCCINCNN</sequence>
<dbReference type="GO" id="GO:0005524">
    <property type="term" value="F:ATP binding"/>
    <property type="evidence" value="ECO:0007669"/>
    <property type="project" value="UniProtKB-KW"/>
</dbReference>
<dbReference type="InterPro" id="IPR017871">
    <property type="entry name" value="ABC_transporter-like_CS"/>
</dbReference>
<organism evidence="8">
    <name type="scientific">marine metagenome</name>
    <dbReference type="NCBI Taxonomy" id="408172"/>
    <lineage>
        <taxon>unclassified sequences</taxon>
        <taxon>metagenomes</taxon>
        <taxon>ecological metagenomes</taxon>
    </lineage>
</organism>
<dbReference type="SUPFAM" id="SSF52540">
    <property type="entry name" value="P-loop containing nucleoside triphosphate hydrolases"/>
    <property type="match status" value="1"/>
</dbReference>
<evidence type="ECO:0000256" key="4">
    <source>
        <dbReference type="ARBA" id="ARBA00022741"/>
    </source>
</evidence>
<evidence type="ECO:0000313" key="8">
    <source>
        <dbReference type="EMBL" id="SVB43020.1"/>
    </source>
</evidence>
<keyword evidence="2" id="KW-0813">Transport</keyword>
<dbReference type="GO" id="GO:0016020">
    <property type="term" value="C:membrane"/>
    <property type="evidence" value="ECO:0007669"/>
    <property type="project" value="UniProtKB-SubCell"/>
</dbReference>
<evidence type="ECO:0000259" key="7">
    <source>
        <dbReference type="PROSITE" id="PS50893"/>
    </source>
</evidence>
<accession>A0A382DX45</accession>
<dbReference type="GO" id="GO:0015833">
    <property type="term" value="P:peptide transport"/>
    <property type="evidence" value="ECO:0007669"/>
    <property type="project" value="InterPro"/>
</dbReference>
<dbReference type="InterPro" id="IPR013563">
    <property type="entry name" value="Oligopep_ABC_C"/>
</dbReference>
<dbReference type="PROSITE" id="PS00211">
    <property type="entry name" value="ABC_TRANSPORTER_1"/>
    <property type="match status" value="1"/>
</dbReference>
<protein>
    <recommendedName>
        <fullName evidence="7">ABC transporter domain-containing protein</fullName>
    </recommendedName>
</protein>
<evidence type="ECO:0000256" key="6">
    <source>
        <dbReference type="ARBA" id="ARBA00023136"/>
    </source>
</evidence>
<feature type="domain" description="ABC transporter" evidence="7">
    <location>
        <begin position="1"/>
        <end position="160"/>
    </location>
</feature>
<dbReference type="Pfam" id="PF08352">
    <property type="entry name" value="oligo_HPY"/>
    <property type="match status" value="1"/>
</dbReference>
<dbReference type="EMBL" id="UINC01041568">
    <property type="protein sequence ID" value="SVB43020.1"/>
    <property type="molecule type" value="Genomic_DNA"/>
</dbReference>
<dbReference type="AlphaFoldDB" id="A0A382DX45"/>